<feature type="coiled-coil region" evidence="1">
    <location>
        <begin position="29"/>
        <end position="105"/>
    </location>
</feature>
<reference evidence="2" key="1">
    <citation type="submission" date="2014-07" db="EMBL/GenBank/DDBJ databases">
        <title>Identification of a novel salt tolerance gene in wild soybean by whole-genome sequencing.</title>
        <authorList>
            <person name="Lam H.-M."/>
            <person name="Qi X."/>
            <person name="Li M.-W."/>
            <person name="Liu X."/>
            <person name="Xie M."/>
            <person name="Ni M."/>
            <person name="Xu X."/>
        </authorList>
    </citation>
    <scope>NUCLEOTIDE SEQUENCE [LARGE SCALE GENOMIC DNA]</scope>
    <source>
        <tissue evidence="2">Root</tissue>
    </source>
</reference>
<dbReference type="AlphaFoldDB" id="A0A0B2QUG4"/>
<organism evidence="2">
    <name type="scientific">Glycine soja</name>
    <name type="common">Wild soybean</name>
    <dbReference type="NCBI Taxonomy" id="3848"/>
    <lineage>
        <taxon>Eukaryota</taxon>
        <taxon>Viridiplantae</taxon>
        <taxon>Streptophyta</taxon>
        <taxon>Embryophyta</taxon>
        <taxon>Tracheophyta</taxon>
        <taxon>Spermatophyta</taxon>
        <taxon>Magnoliopsida</taxon>
        <taxon>eudicotyledons</taxon>
        <taxon>Gunneridae</taxon>
        <taxon>Pentapetalae</taxon>
        <taxon>rosids</taxon>
        <taxon>fabids</taxon>
        <taxon>Fabales</taxon>
        <taxon>Fabaceae</taxon>
        <taxon>Papilionoideae</taxon>
        <taxon>50 kb inversion clade</taxon>
        <taxon>NPAAA clade</taxon>
        <taxon>indigoferoid/millettioid clade</taxon>
        <taxon>Phaseoleae</taxon>
        <taxon>Glycine</taxon>
        <taxon>Glycine subgen. Soja</taxon>
    </lineage>
</organism>
<keyword evidence="1" id="KW-0175">Coiled coil</keyword>
<gene>
    <name evidence="2" type="ORF">glysoja_048784</name>
</gene>
<evidence type="ECO:0000313" key="2">
    <source>
        <dbReference type="EMBL" id="KHN23709.1"/>
    </source>
</evidence>
<dbReference type="Proteomes" id="UP000053555">
    <property type="component" value="Unassembled WGS sequence"/>
</dbReference>
<proteinExistence type="predicted"/>
<dbReference type="EMBL" id="KN656026">
    <property type="protein sequence ID" value="KHN23709.1"/>
    <property type="molecule type" value="Genomic_DNA"/>
</dbReference>
<name>A0A0B2QUG4_GLYSO</name>
<evidence type="ECO:0000256" key="1">
    <source>
        <dbReference type="SAM" id="Coils"/>
    </source>
</evidence>
<protein>
    <submittedName>
        <fullName evidence="2">Uncharacterized protein</fullName>
    </submittedName>
</protein>
<accession>A0A0B2QUG4</accession>
<sequence>MHSITCFHARNWGIADFWVNEFEKVDVKSKKAQTKLAKAEQALVEATRVNVRLLQSVKESQKSLESTGTKLKKVETREEALKSKLATVESLAKALQGEIEHLNKEFSLFKVNVEKAEE</sequence>